<organism evidence="3 4">
    <name type="scientific">Sphaeramia orbicularis</name>
    <name type="common">orbiculate cardinalfish</name>
    <dbReference type="NCBI Taxonomy" id="375764"/>
    <lineage>
        <taxon>Eukaryota</taxon>
        <taxon>Metazoa</taxon>
        <taxon>Chordata</taxon>
        <taxon>Craniata</taxon>
        <taxon>Vertebrata</taxon>
        <taxon>Euteleostomi</taxon>
        <taxon>Actinopterygii</taxon>
        <taxon>Neopterygii</taxon>
        <taxon>Teleostei</taxon>
        <taxon>Neoteleostei</taxon>
        <taxon>Acanthomorphata</taxon>
        <taxon>Gobiaria</taxon>
        <taxon>Kurtiformes</taxon>
        <taxon>Apogonoidei</taxon>
        <taxon>Apogonidae</taxon>
        <taxon>Apogoninae</taxon>
        <taxon>Sphaeramia</taxon>
    </lineage>
</organism>
<evidence type="ECO:0000313" key="4">
    <source>
        <dbReference type="Proteomes" id="UP000472271"/>
    </source>
</evidence>
<feature type="signal peptide" evidence="2">
    <location>
        <begin position="1"/>
        <end position="17"/>
    </location>
</feature>
<reference evidence="3" key="2">
    <citation type="submission" date="2025-08" db="UniProtKB">
        <authorList>
            <consortium name="Ensembl"/>
        </authorList>
    </citation>
    <scope>IDENTIFICATION</scope>
</reference>
<reference evidence="3" key="1">
    <citation type="submission" date="2019-06" db="EMBL/GenBank/DDBJ databases">
        <authorList>
            <consortium name="Wellcome Sanger Institute Data Sharing"/>
        </authorList>
    </citation>
    <scope>NUCLEOTIDE SEQUENCE [LARGE SCALE GENOMIC DNA]</scope>
</reference>
<name>A0A672Y426_9TELE</name>
<keyword evidence="2" id="KW-0732">Signal</keyword>
<evidence type="ECO:0000256" key="2">
    <source>
        <dbReference type="SAM" id="SignalP"/>
    </source>
</evidence>
<gene>
    <name evidence="3" type="primary">LOC115423115</name>
</gene>
<dbReference type="Ensembl" id="ENSSORT00005001049.1">
    <property type="protein sequence ID" value="ENSSORP00005001017.1"/>
    <property type="gene ID" value="ENSSORG00005000620.1"/>
</dbReference>
<proteinExistence type="predicted"/>
<feature type="chain" id="PRO_5025445043" evidence="2">
    <location>
        <begin position="18"/>
        <end position="96"/>
    </location>
</feature>
<accession>A0A672Y426</accession>
<dbReference type="AlphaFoldDB" id="A0A672Y426"/>
<dbReference type="Proteomes" id="UP000472271">
    <property type="component" value="Chromosome 1"/>
</dbReference>
<protein>
    <submittedName>
        <fullName evidence="3">Uncharacterized protein</fullName>
    </submittedName>
</protein>
<reference evidence="3" key="3">
    <citation type="submission" date="2025-09" db="UniProtKB">
        <authorList>
            <consortium name="Ensembl"/>
        </authorList>
    </citation>
    <scope>IDENTIFICATION</scope>
</reference>
<evidence type="ECO:0000256" key="1">
    <source>
        <dbReference type="SAM" id="MobiDB-lite"/>
    </source>
</evidence>
<feature type="region of interest" description="Disordered" evidence="1">
    <location>
        <begin position="73"/>
        <end position="96"/>
    </location>
</feature>
<sequence>MLKVALVLGCLLSLALATPMERAHKRLARSSSDSNSGEVTFYLNISTLTQNNNWLQQLLALLNLLTTTTTATTTTTTTTAPTTTTTATTTVTTAAP</sequence>
<dbReference type="InParanoid" id="A0A672Y426"/>
<evidence type="ECO:0000313" key="3">
    <source>
        <dbReference type="Ensembl" id="ENSSORP00005001017.1"/>
    </source>
</evidence>
<keyword evidence="4" id="KW-1185">Reference proteome</keyword>